<feature type="binding site" evidence="14">
    <location>
        <position position="321"/>
    </location>
    <ligand>
        <name>S-adenosyl-L-methionine</name>
        <dbReference type="ChEBI" id="CHEBI:59789"/>
    </ligand>
</feature>
<keyword evidence="7 14" id="KW-0489">Methyltransferase</keyword>
<accession>A0A133S584</accession>
<dbReference type="InterPro" id="IPR023267">
    <property type="entry name" value="RCMT"/>
</dbReference>
<dbReference type="InterPro" id="IPR029063">
    <property type="entry name" value="SAM-dependent_MTases_sf"/>
</dbReference>
<dbReference type="EC" id="2.1.1.176" evidence="4"/>
<dbReference type="GO" id="GO:0003723">
    <property type="term" value="F:RNA binding"/>
    <property type="evidence" value="ECO:0007669"/>
    <property type="project" value="UniProtKB-UniRule"/>
</dbReference>
<evidence type="ECO:0000313" key="17">
    <source>
        <dbReference type="Proteomes" id="UP000070226"/>
    </source>
</evidence>
<dbReference type="FunFam" id="1.10.940.10:FF:000006">
    <property type="entry name" value="16S rRNA (Cytosine(967)-C(5))-methyltransferase RsmB"/>
    <property type="match status" value="1"/>
</dbReference>
<dbReference type="Gene3D" id="3.40.50.150">
    <property type="entry name" value="Vaccinia Virus protein VP39"/>
    <property type="match status" value="1"/>
</dbReference>
<dbReference type="AlphaFoldDB" id="A0A133S584"/>
<keyword evidence="5" id="KW-0963">Cytoplasm</keyword>
<dbReference type="InterPro" id="IPR004573">
    <property type="entry name" value="rRNA_ssu_MeTfrase_B"/>
</dbReference>
<proteinExistence type="inferred from homology"/>
<dbReference type="STRING" id="39777.B7L28_04120"/>
<dbReference type="InterPro" id="IPR001678">
    <property type="entry name" value="MeTrfase_RsmB-F_NOP2_dom"/>
</dbReference>
<dbReference type="PATRIC" id="fig|39777.7.peg.819"/>
<dbReference type="FunFam" id="3.40.50.150:FF:000022">
    <property type="entry name" value="Ribosomal RNA small subunit methyltransferase B"/>
    <property type="match status" value="1"/>
</dbReference>
<dbReference type="PROSITE" id="PS51686">
    <property type="entry name" value="SAM_MT_RSMB_NOP"/>
    <property type="match status" value="1"/>
</dbReference>
<keyword evidence="9 14" id="KW-0949">S-adenosyl-L-methionine</keyword>
<dbReference type="NCBIfam" id="TIGR00563">
    <property type="entry name" value="rsmB"/>
    <property type="match status" value="1"/>
</dbReference>
<evidence type="ECO:0000256" key="7">
    <source>
        <dbReference type="ARBA" id="ARBA00022603"/>
    </source>
</evidence>
<evidence type="ECO:0000256" key="12">
    <source>
        <dbReference type="ARBA" id="ARBA00031088"/>
    </source>
</evidence>
<dbReference type="GO" id="GO:0008649">
    <property type="term" value="F:rRNA methyltransferase activity"/>
    <property type="evidence" value="ECO:0007669"/>
    <property type="project" value="InterPro"/>
</dbReference>
<comment type="caution">
    <text evidence="16">The sequence shown here is derived from an EMBL/GenBank/DDBJ whole genome shotgun (WGS) entry which is preliminary data.</text>
</comment>
<evidence type="ECO:0000256" key="9">
    <source>
        <dbReference type="ARBA" id="ARBA00022691"/>
    </source>
</evidence>
<comment type="catalytic activity">
    <reaction evidence="13">
        <text>cytidine(967) in 16S rRNA + S-adenosyl-L-methionine = 5-methylcytidine(967) in 16S rRNA + S-adenosyl-L-homocysteine + H(+)</text>
        <dbReference type="Rhea" id="RHEA:42748"/>
        <dbReference type="Rhea" id="RHEA-COMP:10219"/>
        <dbReference type="Rhea" id="RHEA-COMP:10220"/>
        <dbReference type="ChEBI" id="CHEBI:15378"/>
        <dbReference type="ChEBI" id="CHEBI:57856"/>
        <dbReference type="ChEBI" id="CHEBI:59789"/>
        <dbReference type="ChEBI" id="CHEBI:74483"/>
        <dbReference type="ChEBI" id="CHEBI:82748"/>
        <dbReference type="EC" id="2.1.1.176"/>
    </reaction>
</comment>
<evidence type="ECO:0000256" key="10">
    <source>
        <dbReference type="ARBA" id="ARBA00022884"/>
    </source>
</evidence>
<evidence type="ECO:0000256" key="4">
    <source>
        <dbReference type="ARBA" id="ARBA00012140"/>
    </source>
</evidence>
<feature type="binding site" evidence="14">
    <location>
        <position position="339"/>
    </location>
    <ligand>
        <name>S-adenosyl-L-methionine</name>
        <dbReference type="ChEBI" id="CHEBI:59789"/>
    </ligand>
</feature>
<feature type="binding site" evidence="14">
    <location>
        <position position="294"/>
    </location>
    <ligand>
        <name>S-adenosyl-L-methionine</name>
        <dbReference type="ChEBI" id="CHEBI:59789"/>
    </ligand>
</feature>
<evidence type="ECO:0000256" key="6">
    <source>
        <dbReference type="ARBA" id="ARBA00022552"/>
    </source>
</evidence>
<dbReference type="SUPFAM" id="SSF48013">
    <property type="entry name" value="NusB-like"/>
    <property type="match status" value="1"/>
</dbReference>
<dbReference type="InterPro" id="IPR054728">
    <property type="entry name" value="RsmB-like_ferredoxin"/>
</dbReference>
<dbReference type="CDD" id="cd02440">
    <property type="entry name" value="AdoMet_MTases"/>
    <property type="match status" value="1"/>
</dbReference>
<dbReference type="Pfam" id="PF01189">
    <property type="entry name" value="Methyltr_RsmB-F"/>
    <property type="match status" value="1"/>
</dbReference>
<protein>
    <recommendedName>
        <fullName evidence="4">16S rRNA (cytosine(967)-C(5))-methyltransferase</fullName>
        <ecNumber evidence="4">2.1.1.176</ecNumber>
    </recommendedName>
    <alternativeName>
        <fullName evidence="11">16S rRNA m5C967 methyltransferase</fullName>
    </alternativeName>
    <alternativeName>
        <fullName evidence="12">rRNA (cytosine-C(5)-)-methyltransferase RsmB</fullName>
    </alternativeName>
</protein>
<evidence type="ECO:0000256" key="2">
    <source>
        <dbReference type="ARBA" id="ARBA00004496"/>
    </source>
</evidence>
<dbReference type="InterPro" id="IPR035926">
    <property type="entry name" value="NusB-like_sf"/>
</dbReference>
<organism evidence="16">
    <name type="scientific">Veillonella atypica</name>
    <dbReference type="NCBI Taxonomy" id="39777"/>
    <lineage>
        <taxon>Bacteria</taxon>
        <taxon>Bacillati</taxon>
        <taxon>Bacillota</taxon>
        <taxon>Negativicutes</taxon>
        <taxon>Veillonellales</taxon>
        <taxon>Veillonellaceae</taxon>
        <taxon>Veillonella</taxon>
    </lineage>
</organism>
<dbReference type="Pfam" id="PF22458">
    <property type="entry name" value="RsmF-B_ferredox"/>
    <property type="match status" value="1"/>
</dbReference>
<evidence type="ECO:0000256" key="1">
    <source>
        <dbReference type="ARBA" id="ARBA00002724"/>
    </source>
</evidence>
<keyword evidence="8 14" id="KW-0808">Transferase</keyword>
<name>A0A133S584_9FIRM</name>
<dbReference type="InterPro" id="IPR018314">
    <property type="entry name" value="RsmB/NOL1/NOP2-like_CS"/>
</dbReference>
<evidence type="ECO:0000256" key="14">
    <source>
        <dbReference type="PROSITE-ProRule" id="PRU01023"/>
    </source>
</evidence>
<dbReference type="PRINTS" id="PR02008">
    <property type="entry name" value="RCMTFAMILY"/>
</dbReference>
<feature type="domain" description="SAM-dependent MTase RsmB/NOP-type" evidence="15">
    <location>
        <begin position="179"/>
        <end position="451"/>
    </location>
</feature>
<gene>
    <name evidence="16" type="ORF">HMPREF3233_00833</name>
</gene>
<evidence type="ECO:0000256" key="5">
    <source>
        <dbReference type="ARBA" id="ARBA00022490"/>
    </source>
</evidence>
<dbReference type="NCBIfam" id="NF011494">
    <property type="entry name" value="PRK14902.1"/>
    <property type="match status" value="1"/>
</dbReference>
<dbReference type="Proteomes" id="UP000070226">
    <property type="component" value="Unassembled WGS sequence"/>
</dbReference>
<evidence type="ECO:0000256" key="3">
    <source>
        <dbReference type="ARBA" id="ARBA00007494"/>
    </source>
</evidence>
<dbReference type="EMBL" id="LRQT01000020">
    <property type="protein sequence ID" value="KXA64708.1"/>
    <property type="molecule type" value="Genomic_DNA"/>
</dbReference>
<dbReference type="Pfam" id="PF01029">
    <property type="entry name" value="NusB"/>
    <property type="match status" value="1"/>
</dbReference>
<comment type="similarity">
    <text evidence="3 14">Belongs to the class I-like SAM-binding methyltransferase superfamily. RsmB/NOP family.</text>
</comment>
<dbReference type="PANTHER" id="PTHR22807">
    <property type="entry name" value="NOP2 YEAST -RELATED NOL1/NOP2/FMU SUN DOMAIN-CONTAINING"/>
    <property type="match status" value="1"/>
</dbReference>
<comment type="subcellular location">
    <subcellularLocation>
        <location evidence="2">Cytoplasm</location>
    </subcellularLocation>
</comment>
<feature type="active site" description="Nucleophile" evidence="14">
    <location>
        <position position="392"/>
    </location>
</feature>
<dbReference type="InterPro" id="IPR006027">
    <property type="entry name" value="NusB_RsmB_TIM44"/>
</dbReference>
<dbReference type="Gene3D" id="1.10.940.10">
    <property type="entry name" value="NusB-like"/>
    <property type="match status" value="1"/>
</dbReference>
<keyword evidence="6" id="KW-0698">rRNA processing</keyword>
<evidence type="ECO:0000259" key="15">
    <source>
        <dbReference type="PROSITE" id="PS51686"/>
    </source>
</evidence>
<evidence type="ECO:0000256" key="13">
    <source>
        <dbReference type="ARBA" id="ARBA00047283"/>
    </source>
</evidence>
<dbReference type="PROSITE" id="PS01153">
    <property type="entry name" value="NOL1_NOP2_SUN"/>
    <property type="match status" value="1"/>
</dbReference>
<evidence type="ECO:0000256" key="11">
    <source>
        <dbReference type="ARBA" id="ARBA00030399"/>
    </source>
</evidence>
<dbReference type="PANTHER" id="PTHR22807:SF53">
    <property type="entry name" value="RIBOSOMAL RNA SMALL SUBUNIT METHYLTRANSFERASE B-RELATED"/>
    <property type="match status" value="1"/>
</dbReference>
<evidence type="ECO:0000313" key="16">
    <source>
        <dbReference type="EMBL" id="KXA64708.1"/>
    </source>
</evidence>
<sequence>MNEIAKNGQKQNIRLLAVKALSDINRKGAYANIVLQDYISKYNLSDLDRRFFTELVYGVVRRRNYLDAIIVHFAKRPIKKLSSMVVEILRLGIYQIIYMDKVPESAAVNESVKLAKKLTRGLSGFVNAILRSVIREQDSIGIEDLAANDIEAISFIYNVPLWLINLWIREFGRDKTEDLCAWFNEQPKLTARINTILIDIPQCLTMLNEQGWAVTQDSNYEDIIYINSHRGSLEKSEAFIKGYITFMDKASMLVARLVNPQPGERILDCCAAPGGKSMYMATLMDNVGSLMSCDIHEHKIELMNSNADRLGASIVHTKVQDATKLPDSWNSYFDRVLVDAPCSGLGILQKKLDMRWRKQESILSELPPLQLAILERAAMTVKEKGYLIYSTCTLNYKENEEVVESFLQKHKEFSIIPVADDFPLKSNSGMITTYPPTDDMDGFFMVKMQRIS</sequence>
<reference evidence="16 17" key="1">
    <citation type="submission" date="2016-01" db="EMBL/GenBank/DDBJ databases">
        <authorList>
            <person name="Oliw E.H."/>
        </authorList>
    </citation>
    <scope>NUCLEOTIDE SEQUENCE [LARGE SCALE GENOMIC DNA]</scope>
    <source>
        <strain evidence="16 17">CMW7756B</strain>
    </source>
</reference>
<evidence type="ECO:0000256" key="8">
    <source>
        <dbReference type="ARBA" id="ARBA00022679"/>
    </source>
</evidence>
<comment type="function">
    <text evidence="1">Specifically methylates the cytosine at position 967 (m5C967) of 16S rRNA.</text>
</comment>
<dbReference type="GO" id="GO:0005737">
    <property type="term" value="C:cytoplasm"/>
    <property type="evidence" value="ECO:0007669"/>
    <property type="project" value="UniProtKB-SubCell"/>
</dbReference>
<dbReference type="GO" id="GO:0006355">
    <property type="term" value="P:regulation of DNA-templated transcription"/>
    <property type="evidence" value="ECO:0007669"/>
    <property type="project" value="InterPro"/>
</dbReference>
<dbReference type="InterPro" id="IPR049560">
    <property type="entry name" value="MeTrfase_RsmB-F_NOP2_cat"/>
</dbReference>
<feature type="binding site" evidence="14">
    <location>
        <begin position="270"/>
        <end position="276"/>
    </location>
    <ligand>
        <name>S-adenosyl-L-methionine</name>
        <dbReference type="ChEBI" id="CHEBI:59789"/>
    </ligand>
</feature>
<dbReference type="RefSeq" id="WP_060807474.1">
    <property type="nucleotide sequence ID" value="NZ_DBFOUP010000167.1"/>
</dbReference>
<keyword evidence="10 14" id="KW-0694">RNA-binding</keyword>
<dbReference type="SUPFAM" id="SSF53335">
    <property type="entry name" value="S-adenosyl-L-methionine-dependent methyltransferases"/>
    <property type="match status" value="1"/>
</dbReference>